<feature type="transmembrane region" description="Helical" evidence="1">
    <location>
        <begin position="87"/>
        <end position="108"/>
    </location>
</feature>
<sequence length="284" mass="30364">MPEPVMMLRSGQASASAPPRRGGFLVTRGMLASEWIKLRSVRSTWLTLLCALLFVLAFGLFDTLSVTESWNTMSAADKASFDPLAEAFAGMQIGELAFGVLGVLAISVEYETGMIQTTFSAVPRRGKVFAAKAVVGGGVMLTAGLALAFVTFLGGQWMLSAKNLDVQLADPGVLRSVACTGLYLAVVGLIGYGLGALIRHTAGAISVMFAVIWLTYGATHAVEKWSYLPDRWLLVSAYQTLSRIHPQSGTSALRAPTTTMAFVELAIYLLVFLGLGAWRMSRDA</sequence>
<feature type="transmembrane region" description="Helical" evidence="1">
    <location>
        <begin position="259"/>
        <end position="278"/>
    </location>
</feature>
<name>A0ABP8UV59_9ACTN</name>
<protein>
    <submittedName>
        <fullName evidence="2">ABC transporter permease subunit</fullName>
    </submittedName>
</protein>
<keyword evidence="3" id="KW-1185">Reference proteome</keyword>
<proteinExistence type="predicted"/>
<organism evidence="2 3">
    <name type="scientific">Actinoallomurus vinaceus</name>
    <dbReference type="NCBI Taxonomy" id="1080074"/>
    <lineage>
        <taxon>Bacteria</taxon>
        <taxon>Bacillati</taxon>
        <taxon>Actinomycetota</taxon>
        <taxon>Actinomycetes</taxon>
        <taxon>Streptosporangiales</taxon>
        <taxon>Thermomonosporaceae</taxon>
        <taxon>Actinoallomurus</taxon>
    </lineage>
</organism>
<feature type="transmembrane region" description="Helical" evidence="1">
    <location>
        <begin position="45"/>
        <end position="67"/>
    </location>
</feature>
<reference evidence="3" key="1">
    <citation type="journal article" date="2019" name="Int. J. Syst. Evol. Microbiol.">
        <title>The Global Catalogue of Microorganisms (GCM) 10K type strain sequencing project: providing services to taxonomists for standard genome sequencing and annotation.</title>
        <authorList>
            <consortium name="The Broad Institute Genomics Platform"/>
            <consortium name="The Broad Institute Genome Sequencing Center for Infectious Disease"/>
            <person name="Wu L."/>
            <person name="Ma J."/>
        </authorList>
    </citation>
    <scope>NUCLEOTIDE SEQUENCE [LARGE SCALE GENOMIC DNA]</scope>
    <source>
        <strain evidence="3">JCM 17939</strain>
    </source>
</reference>
<feature type="transmembrane region" description="Helical" evidence="1">
    <location>
        <begin position="173"/>
        <end position="195"/>
    </location>
</feature>
<keyword evidence="1" id="KW-0812">Transmembrane</keyword>
<feature type="transmembrane region" description="Helical" evidence="1">
    <location>
        <begin position="129"/>
        <end position="153"/>
    </location>
</feature>
<evidence type="ECO:0000313" key="2">
    <source>
        <dbReference type="EMBL" id="GAA4640817.1"/>
    </source>
</evidence>
<feature type="transmembrane region" description="Helical" evidence="1">
    <location>
        <begin position="202"/>
        <end position="222"/>
    </location>
</feature>
<dbReference type="Proteomes" id="UP001501442">
    <property type="component" value="Unassembled WGS sequence"/>
</dbReference>
<gene>
    <name evidence="2" type="ORF">GCM10023196_107690</name>
</gene>
<comment type="caution">
    <text evidence="2">The sequence shown here is derived from an EMBL/GenBank/DDBJ whole genome shotgun (WGS) entry which is preliminary data.</text>
</comment>
<keyword evidence="1" id="KW-1133">Transmembrane helix</keyword>
<dbReference type="RefSeq" id="WP_345444691.1">
    <property type="nucleotide sequence ID" value="NZ_BAABHK010000040.1"/>
</dbReference>
<accession>A0ABP8UV59</accession>
<evidence type="ECO:0000256" key="1">
    <source>
        <dbReference type="SAM" id="Phobius"/>
    </source>
</evidence>
<dbReference type="EMBL" id="BAABHK010000040">
    <property type="protein sequence ID" value="GAA4640817.1"/>
    <property type="molecule type" value="Genomic_DNA"/>
</dbReference>
<keyword evidence="1" id="KW-0472">Membrane</keyword>
<evidence type="ECO:0000313" key="3">
    <source>
        <dbReference type="Proteomes" id="UP001501442"/>
    </source>
</evidence>